<name>A0AAI9GRM9_KLEOX</name>
<organism evidence="1">
    <name type="scientific">Klebsiella oxytoca</name>
    <dbReference type="NCBI Taxonomy" id="571"/>
    <lineage>
        <taxon>Bacteria</taxon>
        <taxon>Pseudomonadati</taxon>
        <taxon>Pseudomonadota</taxon>
        <taxon>Gammaproteobacteria</taxon>
        <taxon>Enterobacterales</taxon>
        <taxon>Enterobacteriaceae</taxon>
        <taxon>Klebsiella/Raoultella group</taxon>
        <taxon>Klebsiella</taxon>
    </lineage>
</organism>
<comment type="caution">
    <text evidence="1">The sequence shown here is derived from an EMBL/GenBank/DDBJ whole genome shotgun (WGS) entry which is preliminary data.</text>
</comment>
<evidence type="ECO:0000313" key="1">
    <source>
        <dbReference type="EMBL" id="EML7081087.1"/>
    </source>
</evidence>
<dbReference type="RefSeq" id="WP_181554189.1">
    <property type="nucleotide sequence ID" value="NZ_CABGIA010000001.1"/>
</dbReference>
<sequence>MKEETENSAKKPPTVEAFFVSELACSISSPRRLAGPGHSDNGRIARRLRLEIVRAK</sequence>
<dbReference type="AlphaFoldDB" id="A0AAI9GRM9"/>
<dbReference type="EMBL" id="ABNOCX020000002">
    <property type="protein sequence ID" value="EML7081087.1"/>
    <property type="molecule type" value="Genomic_DNA"/>
</dbReference>
<reference evidence="1" key="1">
    <citation type="submission" date="2024-02" db="EMBL/GenBank/DDBJ databases">
        <authorList>
            <consortium name="Clinical and Environmental Microbiology Branch: Whole genome sequencing antimicrobial resistance pathogens in the healthcare setting"/>
        </authorList>
    </citation>
    <scope>NUCLEOTIDE SEQUENCE</scope>
    <source>
        <strain evidence="1">2023BB-00086</strain>
    </source>
</reference>
<gene>
    <name evidence="1" type="ORF">RYF40_001508</name>
</gene>
<accession>A0AAI9GRM9</accession>
<protein>
    <submittedName>
        <fullName evidence="1">Uncharacterized protein</fullName>
    </submittedName>
</protein>
<proteinExistence type="predicted"/>